<name>A0A0R2NKU1_9LACO</name>
<dbReference type="InterPro" id="IPR010330">
    <property type="entry name" value="CoiA_nuc"/>
</dbReference>
<feature type="domain" description="Competence protein CoiA-like N-terminal" evidence="2">
    <location>
        <begin position="22"/>
        <end position="61"/>
    </location>
</feature>
<feature type="domain" description="Competence protein CoiA nuclease-like" evidence="1">
    <location>
        <begin position="66"/>
        <end position="215"/>
    </location>
</feature>
<dbReference type="AlphaFoldDB" id="A0A0R2NKU1"/>
<dbReference type="InterPro" id="IPR021176">
    <property type="entry name" value="Competence-induced_CoiA"/>
</dbReference>
<keyword evidence="4" id="KW-1185">Reference proteome</keyword>
<dbReference type="Pfam" id="PF25164">
    <property type="entry name" value="CoiA_N"/>
    <property type="match status" value="1"/>
</dbReference>
<organism evidence="3 4">
    <name type="scientific">Lactiplantibacillus fabifermentans DSM 21115</name>
    <dbReference type="NCBI Taxonomy" id="1413187"/>
    <lineage>
        <taxon>Bacteria</taxon>
        <taxon>Bacillati</taxon>
        <taxon>Bacillota</taxon>
        <taxon>Bacilli</taxon>
        <taxon>Lactobacillales</taxon>
        <taxon>Lactobacillaceae</taxon>
        <taxon>Lactiplantibacillus</taxon>
    </lineage>
</organism>
<evidence type="ECO:0000259" key="1">
    <source>
        <dbReference type="Pfam" id="PF06054"/>
    </source>
</evidence>
<protein>
    <submittedName>
        <fullName evidence="3">Competence protein</fullName>
    </submittedName>
</protein>
<dbReference type="Pfam" id="PF06054">
    <property type="entry name" value="CoiA_nuc"/>
    <property type="match status" value="1"/>
</dbReference>
<dbReference type="EMBL" id="AYGX02000163">
    <property type="protein sequence ID" value="KRO24637.1"/>
    <property type="molecule type" value="Genomic_DNA"/>
</dbReference>
<gene>
    <name evidence="3" type="ORF">DY78_GL001643</name>
</gene>
<evidence type="ECO:0000313" key="3">
    <source>
        <dbReference type="EMBL" id="KRO24637.1"/>
    </source>
</evidence>
<reference evidence="3 4" key="1">
    <citation type="journal article" date="2015" name="Genome Announc.">
        <title>Expanding the biotechnology potential of lactobacilli through comparative genomics of 213 strains and associated genera.</title>
        <authorList>
            <person name="Sun Z."/>
            <person name="Harris H.M."/>
            <person name="McCann A."/>
            <person name="Guo C."/>
            <person name="Argimon S."/>
            <person name="Zhang W."/>
            <person name="Yang X."/>
            <person name="Jeffery I.B."/>
            <person name="Cooney J.C."/>
            <person name="Kagawa T.F."/>
            <person name="Liu W."/>
            <person name="Song Y."/>
            <person name="Salvetti E."/>
            <person name="Wrobel A."/>
            <person name="Rasinkangas P."/>
            <person name="Parkhill J."/>
            <person name="Rea M.C."/>
            <person name="O'Sullivan O."/>
            <person name="Ritari J."/>
            <person name="Douillard F.P."/>
            <person name="Paul Ross R."/>
            <person name="Yang R."/>
            <person name="Briner A.E."/>
            <person name="Felis G.E."/>
            <person name="de Vos W.M."/>
            <person name="Barrangou R."/>
            <person name="Klaenhammer T.R."/>
            <person name="Caufield P.W."/>
            <person name="Cui Y."/>
            <person name="Zhang H."/>
            <person name="O'Toole P.W."/>
        </authorList>
    </citation>
    <scope>NUCLEOTIDE SEQUENCE [LARGE SCALE GENOMIC DNA]</scope>
    <source>
        <strain evidence="3 4">DSM 21115</strain>
    </source>
</reference>
<dbReference type="Proteomes" id="UP000050920">
    <property type="component" value="Unassembled WGS sequence"/>
</dbReference>
<comment type="caution">
    <text evidence="3">The sequence shown here is derived from an EMBL/GenBank/DDBJ whole genome shotgun (WGS) entry which is preliminary data.</text>
</comment>
<dbReference type="PIRSF" id="PIRSF007487">
    <property type="entry name" value="Competence-induced_CoiA_bac"/>
    <property type="match status" value="1"/>
</dbReference>
<sequence>MSEGGEAMLLAMDGTQTLVAAKQAPRTQTYVCPGCLAPVRLKRGRIITAHFAHQAGQVCTSFSEGETTEHLLGKQQLAAWFAASGLAVQLEAPLSALHQRPDLLVQQPGHAPLAIEFQCSPLAVERLAERTQGYVAHGYRVLWLLGTPYQRHLQRHAKALKFLQYHPHWGCYVAFWQTKTNGLCLLYNLLTLDGEALSYQRQYFPSASQSVQAIWHFRPVLTPPQPIAAHLQHYQRQIVLARLRRQPWLQALQTRCYEHGGTLAQLPAWAVPMQAAWPLLVGPYLAWYVALFLALRTQPLEISAEKLTTILTTTLAEQLAPRGALTSLATLTAQLVAHVQSVLVEAQVLQAIPTGWRLLPAQLRWQKNAQY</sequence>
<dbReference type="InterPro" id="IPR057253">
    <property type="entry name" value="CoiA-like_N"/>
</dbReference>
<proteinExistence type="predicted"/>
<evidence type="ECO:0000259" key="2">
    <source>
        <dbReference type="Pfam" id="PF25164"/>
    </source>
</evidence>
<accession>A0A0R2NKU1</accession>
<evidence type="ECO:0000313" key="4">
    <source>
        <dbReference type="Proteomes" id="UP000050920"/>
    </source>
</evidence>